<sequence length="97" mass="10981">MQPIRQGDVILLSAEHIEGQKLSHLILAEGEVTGHTHRIAEGQAELYEQEGTLYLSVISDSAVLAHEEHQPIPIPKGNWMVKIQREYQPEGWRYVAD</sequence>
<dbReference type="Proteomes" id="UP000729701">
    <property type="component" value="Unassembled WGS sequence"/>
</dbReference>
<evidence type="ECO:0000313" key="1">
    <source>
        <dbReference type="EMBL" id="MBW4668457.1"/>
    </source>
</evidence>
<evidence type="ECO:0000313" key="2">
    <source>
        <dbReference type="Proteomes" id="UP000729701"/>
    </source>
</evidence>
<protein>
    <submittedName>
        <fullName evidence="1">Uncharacterized protein</fullName>
    </submittedName>
</protein>
<accession>A0A951UT86</accession>
<dbReference type="AlphaFoldDB" id="A0A951UT86"/>
<reference evidence="1" key="2">
    <citation type="journal article" date="2022" name="Microbiol. Resour. Announc.">
        <title>Metagenome Sequencing to Explore Phylogenomics of Terrestrial Cyanobacteria.</title>
        <authorList>
            <person name="Ward R.D."/>
            <person name="Stajich J.E."/>
            <person name="Johansen J.R."/>
            <person name="Huntemann M."/>
            <person name="Clum A."/>
            <person name="Foster B."/>
            <person name="Foster B."/>
            <person name="Roux S."/>
            <person name="Palaniappan K."/>
            <person name="Varghese N."/>
            <person name="Mukherjee S."/>
            <person name="Reddy T.B.K."/>
            <person name="Daum C."/>
            <person name="Copeland A."/>
            <person name="Chen I.A."/>
            <person name="Ivanova N.N."/>
            <person name="Kyrpides N.C."/>
            <person name="Shapiro N."/>
            <person name="Eloe-Fadrosh E.A."/>
            <person name="Pietrasiak N."/>
        </authorList>
    </citation>
    <scope>NUCLEOTIDE SEQUENCE</scope>
    <source>
        <strain evidence="1">GSE-NOS-MK-12-04C</strain>
    </source>
</reference>
<reference evidence="1" key="1">
    <citation type="submission" date="2021-05" db="EMBL/GenBank/DDBJ databases">
        <authorList>
            <person name="Pietrasiak N."/>
            <person name="Ward R."/>
            <person name="Stajich J.E."/>
            <person name="Kurbessoian T."/>
        </authorList>
    </citation>
    <scope>NUCLEOTIDE SEQUENCE</scope>
    <source>
        <strain evidence="1">GSE-NOS-MK-12-04C</strain>
    </source>
</reference>
<dbReference type="EMBL" id="JAHHGZ010000013">
    <property type="protein sequence ID" value="MBW4668457.1"/>
    <property type="molecule type" value="Genomic_DNA"/>
</dbReference>
<name>A0A951UT86_9CYAN</name>
<gene>
    <name evidence="1" type="ORF">KME60_13780</name>
</gene>
<comment type="caution">
    <text evidence="1">The sequence shown here is derived from an EMBL/GenBank/DDBJ whole genome shotgun (WGS) entry which is preliminary data.</text>
</comment>
<proteinExistence type="predicted"/>
<organism evidence="1 2">
    <name type="scientific">Cyanomargarita calcarea GSE-NOS-MK-12-04C</name>
    <dbReference type="NCBI Taxonomy" id="2839659"/>
    <lineage>
        <taxon>Bacteria</taxon>
        <taxon>Bacillati</taxon>
        <taxon>Cyanobacteriota</taxon>
        <taxon>Cyanophyceae</taxon>
        <taxon>Nostocales</taxon>
        <taxon>Cyanomargaritaceae</taxon>
        <taxon>Cyanomargarita</taxon>
    </lineage>
</organism>